<dbReference type="Proteomes" id="UP000230392">
    <property type="component" value="Unassembled WGS sequence"/>
</dbReference>
<dbReference type="GO" id="GO:0003677">
    <property type="term" value="F:DNA binding"/>
    <property type="evidence" value="ECO:0007669"/>
    <property type="project" value="InterPro"/>
</dbReference>
<feature type="non-terminal residue" evidence="1">
    <location>
        <position position="1"/>
    </location>
</feature>
<reference evidence="1 2" key="1">
    <citation type="submission" date="2017-09" db="EMBL/GenBank/DDBJ databases">
        <title>Depth-based differentiation of microbial function through sediment-hosted aquifers and enrichment of novel symbionts in the deep terrestrial subsurface.</title>
        <authorList>
            <person name="Probst A.J."/>
            <person name="Ladd B."/>
            <person name="Jarett J.K."/>
            <person name="Geller-Mcgrath D.E."/>
            <person name="Sieber C.M."/>
            <person name="Emerson J.B."/>
            <person name="Anantharaman K."/>
            <person name="Thomas B.C."/>
            <person name="Malmstrom R."/>
            <person name="Stieglmeier M."/>
            <person name="Klingl A."/>
            <person name="Woyke T."/>
            <person name="Ryan C.M."/>
            <person name="Banfield J.F."/>
        </authorList>
    </citation>
    <scope>NUCLEOTIDE SEQUENCE [LARGE SCALE GENOMIC DNA]</scope>
    <source>
        <strain evidence="1">CG23_combo_of_CG06-09_8_20_14_all_48_7</strain>
    </source>
</reference>
<evidence type="ECO:0008006" key="3">
    <source>
        <dbReference type="Google" id="ProtNLM"/>
    </source>
</evidence>
<dbReference type="PANTHER" id="PTHR33175:SF2">
    <property type="entry name" value="INTEGRATION HOST FACTOR SUBUNIT ALPHA"/>
    <property type="match status" value="1"/>
</dbReference>
<dbReference type="Pfam" id="PF00216">
    <property type="entry name" value="Bac_DNA_binding"/>
    <property type="match status" value="1"/>
</dbReference>
<dbReference type="InterPro" id="IPR010992">
    <property type="entry name" value="IHF-like_DNA-bd_dom_sf"/>
</dbReference>
<dbReference type="PRINTS" id="PR01727">
    <property type="entry name" value="DNABINDINGHU"/>
</dbReference>
<dbReference type="InterPro" id="IPR000119">
    <property type="entry name" value="Hist_DNA-bd"/>
</dbReference>
<dbReference type="EMBL" id="PCRF01000097">
    <property type="protein sequence ID" value="PIP16459.1"/>
    <property type="molecule type" value="Genomic_DNA"/>
</dbReference>
<sequence>IETAVVENRSLQIRSFGTFILKRRQAKMGRNPFTNEPVPVPTHLTVVFKPAPRLKKRVNQSPSA</sequence>
<dbReference type="AlphaFoldDB" id="A0A2G9YB46"/>
<accession>A0A2G9YB46</accession>
<dbReference type="Gene3D" id="4.10.520.10">
    <property type="entry name" value="IHF-like DNA-binding proteins"/>
    <property type="match status" value="1"/>
</dbReference>
<gene>
    <name evidence="1" type="ORF">COX46_02105</name>
</gene>
<name>A0A2G9YB46_9BACT</name>
<dbReference type="GO" id="GO:0005829">
    <property type="term" value="C:cytosol"/>
    <property type="evidence" value="ECO:0007669"/>
    <property type="project" value="TreeGrafter"/>
</dbReference>
<organism evidence="1 2">
    <name type="scientific">bacterium (Candidatus Ratteibacteria) CG23_combo_of_CG06-09_8_20_14_all_48_7</name>
    <dbReference type="NCBI Taxonomy" id="2014292"/>
    <lineage>
        <taxon>Bacteria</taxon>
        <taxon>Candidatus Ratteibacteria</taxon>
    </lineage>
</organism>
<dbReference type="GO" id="GO:0030527">
    <property type="term" value="F:structural constituent of chromatin"/>
    <property type="evidence" value="ECO:0007669"/>
    <property type="project" value="InterPro"/>
</dbReference>
<comment type="caution">
    <text evidence="1">The sequence shown here is derived from an EMBL/GenBank/DDBJ whole genome shotgun (WGS) entry which is preliminary data.</text>
</comment>
<dbReference type="PANTHER" id="PTHR33175">
    <property type="entry name" value="DNA-BINDING PROTEIN HU"/>
    <property type="match status" value="1"/>
</dbReference>
<protein>
    <recommendedName>
        <fullName evidence="3">Integration host factor subunit beta</fullName>
    </recommendedName>
</protein>
<proteinExistence type="predicted"/>
<dbReference type="SUPFAM" id="SSF47729">
    <property type="entry name" value="IHF-like DNA-binding proteins"/>
    <property type="match status" value="1"/>
</dbReference>
<evidence type="ECO:0000313" key="2">
    <source>
        <dbReference type="Proteomes" id="UP000230392"/>
    </source>
</evidence>
<evidence type="ECO:0000313" key="1">
    <source>
        <dbReference type="EMBL" id="PIP16459.1"/>
    </source>
</evidence>